<gene>
    <name evidence="6" type="primary">rpl3</name>
    <name evidence="8" type="ORF">XD54_0344</name>
</gene>
<comment type="similarity">
    <text evidence="1 6">Belongs to the universal ribosomal protein uL3 family.</text>
</comment>
<dbReference type="NCBIfam" id="NF003261">
    <property type="entry name" value="PRK04231.1"/>
    <property type="match status" value="1"/>
</dbReference>
<dbReference type="InterPro" id="IPR019926">
    <property type="entry name" value="Ribosomal_uL3_CS"/>
</dbReference>
<dbReference type="Gene3D" id="3.30.1430.10">
    <property type="match status" value="1"/>
</dbReference>
<dbReference type="OMA" id="QRTEYNK"/>
<keyword evidence="5 6" id="KW-0687">Ribonucleoprotein</keyword>
<comment type="caution">
    <text evidence="8">The sequence shown here is derived from an EMBL/GenBank/DDBJ whole genome shotgun (WGS) entry which is preliminary data.</text>
</comment>
<proteinExistence type="inferred from homology"/>
<evidence type="ECO:0000256" key="7">
    <source>
        <dbReference type="SAM" id="MobiDB-lite"/>
    </source>
</evidence>
<dbReference type="GO" id="GO:0019843">
    <property type="term" value="F:rRNA binding"/>
    <property type="evidence" value="ECO:0007669"/>
    <property type="project" value="UniProtKB-UniRule"/>
</dbReference>
<comment type="function">
    <text evidence="6">One of the primary rRNA binding proteins, it binds directly near the 3'-end of the 23S rRNA, where it nucleates assembly of the 50S subunit.</text>
</comment>
<dbReference type="Gene3D" id="4.10.960.10">
    <property type="entry name" value="Ribosomal protein L3, domain 3"/>
    <property type="match status" value="1"/>
</dbReference>
<evidence type="ECO:0000256" key="5">
    <source>
        <dbReference type="ARBA" id="ARBA00023274"/>
    </source>
</evidence>
<comment type="subunit">
    <text evidence="6">Part of the 50S ribosomal subunit. Forms a cluster with proteins L14 and L24e.</text>
</comment>
<sequence length="359" mass="40672">MGRISRPRRGSLAYSPRKRAKSIVPRIRKWPQEQEVRMLGFAGYKAGMTHVLMIDDAPGLTKGKEIFVPVTIVEAPPLMVYGIRAYKRGYFGLETATEVIVPDFKLENYPSKRAKNVTFYKLLERRIKTLPKNYTEEVFQQKLGELEDLVKTGEVVELRALVATQPWLARIKKKPEVMEYAVGGTSIEEKFNYIKEKLGKEIRVGEILQEGELLDIVAVTKGKGTQGPVKRWGVKLTSHKDSKGRRKVATIGPWHPARVMWTVPRAGQMGFHHRTEFNKRLLRIGENGKLTLNGEKIEITPNGGFPHYGVVKNDFIMIAGTIPGAIKRIIRMRPAVRPPAKRPPAEAPQITYISRESKQ</sequence>
<accession>A0A124FFK7</accession>
<dbReference type="InterPro" id="IPR045077">
    <property type="entry name" value="L3_arc_euk"/>
</dbReference>
<dbReference type="Proteomes" id="UP000053911">
    <property type="component" value="Unassembled WGS sequence"/>
</dbReference>
<dbReference type="GO" id="GO:0006412">
    <property type="term" value="P:translation"/>
    <property type="evidence" value="ECO:0007669"/>
    <property type="project" value="UniProtKB-UniRule"/>
</dbReference>
<dbReference type="InterPro" id="IPR009000">
    <property type="entry name" value="Transl_B-barrel_sf"/>
</dbReference>
<dbReference type="EMBL" id="LGFD01000004">
    <property type="protein sequence ID" value="KUK18430.1"/>
    <property type="molecule type" value="Genomic_DNA"/>
</dbReference>
<keyword evidence="4 6" id="KW-0689">Ribosomal protein</keyword>
<protein>
    <recommendedName>
        <fullName evidence="6">Large ribosomal subunit protein uL3</fullName>
    </recommendedName>
</protein>
<dbReference type="GeneID" id="8095261"/>
<evidence type="ECO:0000313" key="9">
    <source>
        <dbReference type="Proteomes" id="UP000053911"/>
    </source>
</evidence>
<evidence type="ECO:0000256" key="4">
    <source>
        <dbReference type="ARBA" id="ARBA00022980"/>
    </source>
</evidence>
<dbReference type="InterPro" id="IPR044892">
    <property type="entry name" value="Ribosomal_L3_dom_3_arc_sf"/>
</dbReference>
<dbReference type="Gene3D" id="2.40.30.10">
    <property type="entry name" value="Translation factors"/>
    <property type="match status" value="1"/>
</dbReference>
<dbReference type="HAMAP" id="MF_01325_A">
    <property type="entry name" value="Ribosomal_uL3_A"/>
    <property type="match status" value="1"/>
</dbReference>
<dbReference type="SUPFAM" id="SSF50447">
    <property type="entry name" value="Translation proteins"/>
    <property type="match status" value="1"/>
</dbReference>
<dbReference type="PANTHER" id="PTHR11363:SF5">
    <property type="entry name" value="LARGE RIBOSOMAL SUBUNIT PROTEIN UL3"/>
    <property type="match status" value="1"/>
</dbReference>
<dbReference type="GO" id="GO:0003735">
    <property type="term" value="F:structural constituent of ribosome"/>
    <property type="evidence" value="ECO:0007669"/>
    <property type="project" value="UniProtKB-UniRule"/>
</dbReference>
<dbReference type="AlphaFoldDB" id="A0A124FFK7"/>
<evidence type="ECO:0000256" key="1">
    <source>
        <dbReference type="ARBA" id="ARBA00006540"/>
    </source>
</evidence>
<name>A0A124FFK7_9EURY</name>
<evidence type="ECO:0000313" key="8">
    <source>
        <dbReference type="EMBL" id="KUK18430.1"/>
    </source>
</evidence>
<dbReference type="PANTHER" id="PTHR11363">
    <property type="entry name" value="60S RIBOSOMAL PROTEIN L3-RELATED"/>
    <property type="match status" value="1"/>
</dbReference>
<dbReference type="InterPro" id="IPR019928">
    <property type="entry name" value="Ribosomal_uL3_arc"/>
</dbReference>
<dbReference type="PATRIC" id="fig|172049.5.peg.900"/>
<evidence type="ECO:0000256" key="3">
    <source>
        <dbReference type="ARBA" id="ARBA00022884"/>
    </source>
</evidence>
<feature type="region of interest" description="Disordered" evidence="7">
    <location>
        <begin position="336"/>
        <end position="359"/>
    </location>
</feature>
<dbReference type="NCBIfam" id="TIGR03626">
    <property type="entry name" value="L3_arch"/>
    <property type="match status" value="1"/>
</dbReference>
<dbReference type="Pfam" id="PF00297">
    <property type="entry name" value="Ribosomal_L3"/>
    <property type="match status" value="1"/>
</dbReference>
<dbReference type="PROSITE" id="PS00474">
    <property type="entry name" value="RIBOSOMAL_L3"/>
    <property type="match status" value="1"/>
</dbReference>
<keyword evidence="2 6" id="KW-0699">rRNA-binding</keyword>
<reference evidence="9" key="1">
    <citation type="journal article" date="2015" name="MBio">
        <title>Genome-Resolved Metagenomic Analysis Reveals Roles for Candidate Phyla and Other Microbial Community Members in Biogeochemical Transformations in Oil Reservoirs.</title>
        <authorList>
            <person name="Hu P."/>
            <person name="Tom L."/>
            <person name="Singh A."/>
            <person name="Thomas B.C."/>
            <person name="Baker B.J."/>
            <person name="Piceno Y.M."/>
            <person name="Andersen G.L."/>
            <person name="Banfield J.F."/>
        </authorList>
    </citation>
    <scope>NUCLEOTIDE SEQUENCE [LARGE SCALE GENOMIC DNA]</scope>
</reference>
<dbReference type="InterPro" id="IPR000597">
    <property type="entry name" value="Ribosomal_uL3"/>
</dbReference>
<dbReference type="SMR" id="A0A124FFK7"/>
<dbReference type="RefSeq" id="WP_015848574.1">
    <property type="nucleotide sequence ID" value="NZ_LGFD01000004.1"/>
</dbReference>
<organism evidence="8 9">
    <name type="scientific">Thermococcus sibiricus</name>
    <dbReference type="NCBI Taxonomy" id="172049"/>
    <lineage>
        <taxon>Archaea</taxon>
        <taxon>Methanobacteriati</taxon>
        <taxon>Methanobacteriota</taxon>
        <taxon>Thermococci</taxon>
        <taxon>Thermococcales</taxon>
        <taxon>Thermococcaceae</taxon>
        <taxon>Thermococcus</taxon>
    </lineage>
</organism>
<evidence type="ECO:0000256" key="6">
    <source>
        <dbReference type="HAMAP-Rule" id="MF_01325"/>
    </source>
</evidence>
<evidence type="ECO:0000256" key="2">
    <source>
        <dbReference type="ARBA" id="ARBA00022730"/>
    </source>
</evidence>
<dbReference type="GO" id="GO:0022625">
    <property type="term" value="C:cytosolic large ribosomal subunit"/>
    <property type="evidence" value="ECO:0007669"/>
    <property type="project" value="UniProtKB-UniRule"/>
</dbReference>
<keyword evidence="3 6" id="KW-0694">RNA-binding</keyword>